<evidence type="ECO:0000256" key="1">
    <source>
        <dbReference type="ARBA" id="ARBA00023239"/>
    </source>
</evidence>
<dbReference type="InterPro" id="IPR015928">
    <property type="entry name" value="Aconitase/3IPM_dehydase_swvl"/>
</dbReference>
<evidence type="ECO:0000259" key="2">
    <source>
        <dbReference type="Pfam" id="PF00694"/>
    </source>
</evidence>
<dbReference type="STRING" id="177437.HRM2_18040"/>
<dbReference type="EC" id="4.2.1.33" evidence="3"/>
<gene>
    <name evidence="3" type="primary">leuD1</name>
    <name evidence="3" type="ordered locus">HRM2_18040</name>
</gene>
<dbReference type="PANTHER" id="PTHR43345:SF2">
    <property type="entry name" value="3-ISOPROPYLMALATE DEHYDRATASE SMALL SUBUNIT 1"/>
    <property type="match status" value="1"/>
</dbReference>
<sequence>MKNFSGRVLFLDRDDINTDEIIPAKYLTESTKGALKPFILEDLKLDGFDPTTDCTDRAVVVTRNNFGCGSSREHAPWVFEMNDINMVVATGFARIFRQNMFNCGMIALTLDPETIDHLFEQYKGTEATITTDLEAMHFTIDNNLHSEKIPFKVSEFDLALVRAGGWVNYADSNY</sequence>
<dbReference type="OrthoDB" id="9777465at2"/>
<dbReference type="Pfam" id="PF00694">
    <property type="entry name" value="Aconitase_C"/>
    <property type="match status" value="1"/>
</dbReference>
<dbReference type="AlphaFoldDB" id="C0QBP4"/>
<proteinExistence type="predicted"/>
<protein>
    <submittedName>
        <fullName evidence="3">LeuD1</fullName>
        <ecNumber evidence="3">4.2.1.33</ecNumber>
    </submittedName>
</protein>
<keyword evidence="4" id="KW-1185">Reference proteome</keyword>
<name>C0QBP4_DESAH</name>
<dbReference type="InterPro" id="IPR000573">
    <property type="entry name" value="AconitaseA/IPMdHydase_ssu_swvl"/>
</dbReference>
<dbReference type="Gene3D" id="3.20.19.10">
    <property type="entry name" value="Aconitase, domain 4"/>
    <property type="match status" value="1"/>
</dbReference>
<dbReference type="HOGENOM" id="CLU_081378_1_2_7"/>
<evidence type="ECO:0000313" key="4">
    <source>
        <dbReference type="Proteomes" id="UP000000442"/>
    </source>
</evidence>
<dbReference type="eggNOG" id="COG0066">
    <property type="taxonomic scope" value="Bacteria"/>
</dbReference>
<dbReference type="InterPro" id="IPR050075">
    <property type="entry name" value="LeuD"/>
</dbReference>
<dbReference type="RefSeq" id="WP_015903692.1">
    <property type="nucleotide sequence ID" value="NC_012108.1"/>
</dbReference>
<dbReference type="EMBL" id="CP001087">
    <property type="protein sequence ID" value="ACN14906.1"/>
    <property type="molecule type" value="Genomic_DNA"/>
</dbReference>
<dbReference type="SUPFAM" id="SSF52016">
    <property type="entry name" value="LeuD/IlvD-like"/>
    <property type="match status" value="1"/>
</dbReference>
<accession>C0QBP4</accession>
<dbReference type="KEGG" id="dat:HRM2_18040"/>
<dbReference type="PANTHER" id="PTHR43345">
    <property type="entry name" value="3-ISOPROPYLMALATE DEHYDRATASE SMALL SUBUNIT 2-RELATED-RELATED"/>
    <property type="match status" value="1"/>
</dbReference>
<keyword evidence="1 3" id="KW-0456">Lyase</keyword>
<feature type="domain" description="Aconitase A/isopropylmalate dehydratase small subunit swivel" evidence="2">
    <location>
        <begin position="57"/>
        <end position="112"/>
    </location>
</feature>
<reference evidence="3 4" key="1">
    <citation type="journal article" date="2009" name="Environ. Microbiol.">
        <title>Genome sequence of Desulfobacterium autotrophicum HRM2, a marine sulfate reducer oxidizing organic carbon completely to carbon dioxide.</title>
        <authorList>
            <person name="Strittmatter A.W."/>
            <person name="Liesegang H."/>
            <person name="Rabus R."/>
            <person name="Decker I."/>
            <person name="Amann J."/>
            <person name="Andres S."/>
            <person name="Henne A."/>
            <person name="Fricke W.F."/>
            <person name="Martinez-Arias R."/>
            <person name="Bartels D."/>
            <person name="Goesmann A."/>
            <person name="Krause L."/>
            <person name="Puehler A."/>
            <person name="Klenk H.P."/>
            <person name="Richter M."/>
            <person name="Schuler M."/>
            <person name="Gloeckner F.O."/>
            <person name="Meyerdierks A."/>
            <person name="Gottschalk G."/>
            <person name="Amann R."/>
        </authorList>
    </citation>
    <scope>NUCLEOTIDE SEQUENCE [LARGE SCALE GENOMIC DNA]</scope>
    <source>
        <strain evidence="4">ATCC 43914 / DSM 3382 / HRM2</strain>
    </source>
</reference>
<dbReference type="Proteomes" id="UP000000442">
    <property type="component" value="Chromosome"/>
</dbReference>
<evidence type="ECO:0000313" key="3">
    <source>
        <dbReference type="EMBL" id="ACN14906.1"/>
    </source>
</evidence>
<organism evidence="3 4">
    <name type="scientific">Desulforapulum autotrophicum (strain ATCC 43914 / DSM 3382 / VKM B-1955 / HRM2)</name>
    <name type="common">Desulfobacterium autotrophicum</name>
    <dbReference type="NCBI Taxonomy" id="177437"/>
    <lineage>
        <taxon>Bacteria</taxon>
        <taxon>Pseudomonadati</taxon>
        <taxon>Thermodesulfobacteriota</taxon>
        <taxon>Desulfobacteria</taxon>
        <taxon>Desulfobacterales</taxon>
        <taxon>Desulfobacteraceae</taxon>
        <taxon>Desulforapulum</taxon>
    </lineage>
</organism>
<dbReference type="GO" id="GO:0003861">
    <property type="term" value="F:3-isopropylmalate dehydratase activity"/>
    <property type="evidence" value="ECO:0007669"/>
    <property type="project" value="UniProtKB-EC"/>
</dbReference>